<dbReference type="EMBL" id="GBXM01038396">
    <property type="protein sequence ID" value="JAH70181.1"/>
    <property type="molecule type" value="Transcribed_RNA"/>
</dbReference>
<accession>A0A0E9UWN8</accession>
<protein>
    <submittedName>
        <fullName evidence="1">Uncharacterized protein</fullName>
    </submittedName>
</protein>
<name>A0A0E9UWN8_ANGAN</name>
<reference evidence="1" key="1">
    <citation type="submission" date="2014-11" db="EMBL/GenBank/DDBJ databases">
        <authorList>
            <person name="Amaro Gonzalez C."/>
        </authorList>
    </citation>
    <scope>NUCLEOTIDE SEQUENCE</scope>
</reference>
<dbReference type="AlphaFoldDB" id="A0A0E9UWN8"/>
<reference evidence="1" key="2">
    <citation type="journal article" date="2015" name="Fish Shellfish Immunol.">
        <title>Early steps in the European eel (Anguilla anguilla)-Vibrio vulnificus interaction in the gills: Role of the RtxA13 toxin.</title>
        <authorList>
            <person name="Callol A."/>
            <person name="Pajuelo D."/>
            <person name="Ebbesson L."/>
            <person name="Teles M."/>
            <person name="MacKenzie S."/>
            <person name="Amaro C."/>
        </authorList>
    </citation>
    <scope>NUCLEOTIDE SEQUENCE</scope>
</reference>
<organism evidence="1">
    <name type="scientific">Anguilla anguilla</name>
    <name type="common">European freshwater eel</name>
    <name type="synonym">Muraena anguilla</name>
    <dbReference type="NCBI Taxonomy" id="7936"/>
    <lineage>
        <taxon>Eukaryota</taxon>
        <taxon>Metazoa</taxon>
        <taxon>Chordata</taxon>
        <taxon>Craniata</taxon>
        <taxon>Vertebrata</taxon>
        <taxon>Euteleostomi</taxon>
        <taxon>Actinopterygii</taxon>
        <taxon>Neopterygii</taxon>
        <taxon>Teleostei</taxon>
        <taxon>Anguilliformes</taxon>
        <taxon>Anguillidae</taxon>
        <taxon>Anguilla</taxon>
    </lineage>
</organism>
<evidence type="ECO:0000313" key="1">
    <source>
        <dbReference type="EMBL" id="JAH70181.1"/>
    </source>
</evidence>
<proteinExistence type="predicted"/>
<sequence>MFRGAGFPSSTVRGTACPRASHKVDVLIYQKHKAARSHQRCHAGDYSELMFLIQFI</sequence>